<evidence type="ECO:0000259" key="3">
    <source>
        <dbReference type="PROSITE" id="PS50893"/>
    </source>
</evidence>
<feature type="domain" description="ABC transporter" evidence="3">
    <location>
        <begin position="5"/>
        <end position="230"/>
    </location>
</feature>
<evidence type="ECO:0000256" key="1">
    <source>
        <dbReference type="ARBA" id="ARBA00022741"/>
    </source>
</evidence>
<dbReference type="SUPFAM" id="SSF52540">
    <property type="entry name" value="P-loop containing nucleoside triphosphate hydrolases"/>
    <property type="match status" value="1"/>
</dbReference>
<evidence type="ECO:0000256" key="2">
    <source>
        <dbReference type="ARBA" id="ARBA00022840"/>
    </source>
</evidence>
<organism evidence="4">
    <name type="scientific">Mucor ambiguus</name>
    <dbReference type="NCBI Taxonomy" id="91626"/>
    <lineage>
        <taxon>Eukaryota</taxon>
        <taxon>Fungi</taxon>
        <taxon>Fungi incertae sedis</taxon>
        <taxon>Mucoromycota</taxon>
        <taxon>Mucoromycotina</taxon>
        <taxon>Mucoromycetes</taxon>
        <taxon>Mucorales</taxon>
        <taxon>Mucorineae</taxon>
        <taxon>Mucoraceae</taxon>
        <taxon>Mucor</taxon>
    </lineage>
</organism>
<dbReference type="InterPro" id="IPR003439">
    <property type="entry name" value="ABC_transporter-like_ATP-bd"/>
</dbReference>
<dbReference type="GO" id="GO:0005524">
    <property type="term" value="F:ATP binding"/>
    <property type="evidence" value="ECO:0007669"/>
    <property type="project" value="UniProtKB-KW"/>
</dbReference>
<dbReference type="Pfam" id="PF00005">
    <property type="entry name" value="ABC_tran"/>
    <property type="match status" value="1"/>
</dbReference>
<dbReference type="PANTHER" id="PTHR43119">
    <property type="entry name" value="ABC TRANSPORT PROTEIN ATP-BINDING COMPONENT-RELATED"/>
    <property type="match status" value="1"/>
</dbReference>
<keyword evidence="1" id="KW-0547">Nucleotide-binding</keyword>
<dbReference type="GO" id="GO:0016887">
    <property type="term" value="F:ATP hydrolysis activity"/>
    <property type="evidence" value="ECO:0007669"/>
    <property type="project" value="InterPro"/>
</dbReference>
<dbReference type="Proteomes" id="UP000053815">
    <property type="component" value="Unassembled WGS sequence"/>
</dbReference>
<dbReference type="PANTHER" id="PTHR43119:SF1">
    <property type="entry name" value="ABC TRANSPORTER DOMAIN-CONTAINING PROTEIN"/>
    <property type="match status" value="1"/>
</dbReference>
<reference evidence="4" key="1">
    <citation type="submission" date="2014-09" db="EMBL/GenBank/DDBJ databases">
        <title>Draft genome sequence of an oleaginous Mucoromycotina fungus Mucor ambiguus NBRC6742.</title>
        <authorList>
            <person name="Takeda I."/>
            <person name="Yamane N."/>
            <person name="Morita T."/>
            <person name="Tamano K."/>
            <person name="Machida M."/>
            <person name="Baker S."/>
            <person name="Koike H."/>
        </authorList>
    </citation>
    <scope>NUCLEOTIDE SEQUENCE</scope>
    <source>
        <strain evidence="4">NBRC 6742</strain>
    </source>
</reference>
<accession>A0A0C9MT35</accession>
<dbReference type="SMART" id="SM00382">
    <property type="entry name" value="AAA"/>
    <property type="match status" value="1"/>
</dbReference>
<dbReference type="Gene3D" id="3.40.50.300">
    <property type="entry name" value="P-loop containing nucleotide triphosphate hydrolases"/>
    <property type="match status" value="1"/>
</dbReference>
<proteinExistence type="predicted"/>
<evidence type="ECO:0000313" key="4">
    <source>
        <dbReference type="EMBL" id="GAN06557.1"/>
    </source>
</evidence>
<gene>
    <name evidence="4" type="ORF">MAM1_0128d06042</name>
</gene>
<protein>
    <submittedName>
        <fullName evidence="4">ATP-binding cassette (ABC) transporter</fullName>
    </submittedName>
</protein>
<name>A0A0C9MT35_9FUNG</name>
<dbReference type="OrthoDB" id="6593433at2759"/>
<dbReference type="InterPro" id="IPR003593">
    <property type="entry name" value="AAA+_ATPase"/>
</dbReference>
<dbReference type="EMBL" id="DF836417">
    <property type="protein sequence ID" value="GAN06557.1"/>
    <property type="molecule type" value="Genomic_DNA"/>
</dbReference>
<dbReference type="PROSITE" id="PS50893">
    <property type="entry name" value="ABC_TRANSPORTER_2"/>
    <property type="match status" value="1"/>
</dbReference>
<keyword evidence="5" id="KW-1185">Reference proteome</keyword>
<sequence length="230" mass="25720">MATMFEAKGISMKLNDDRWLFKDVHIVLEKGDTLVLRGPSGAGKTTLLKCLAELTPYTSGQSSLYGKSPSHFGIPTWRSRVMYVPQRPAIHPGTPMDLFNMAKKYASQKGKYFDDPIKIGMDWNLSAAHFNENWNYLSGGEMQRVSLAIALALNPEVLLLDEPTSALDPESTLLVENTLKGRTCVWITHSPQQEERVATRSLVLPRLAYNSKDEENELDTNSATEISINF</sequence>
<dbReference type="AlphaFoldDB" id="A0A0C9MT35"/>
<dbReference type="InterPro" id="IPR027417">
    <property type="entry name" value="P-loop_NTPase"/>
</dbReference>
<dbReference type="STRING" id="91626.A0A0C9MT35"/>
<keyword evidence="2 4" id="KW-0067">ATP-binding</keyword>
<evidence type="ECO:0000313" key="5">
    <source>
        <dbReference type="Proteomes" id="UP000053815"/>
    </source>
</evidence>
<dbReference type="PROSITE" id="PS00211">
    <property type="entry name" value="ABC_TRANSPORTER_1"/>
    <property type="match status" value="1"/>
</dbReference>
<dbReference type="InterPro" id="IPR017871">
    <property type="entry name" value="ABC_transporter-like_CS"/>
</dbReference>